<evidence type="ECO:0000313" key="1">
    <source>
        <dbReference type="EMBL" id="RVW35671.1"/>
    </source>
</evidence>
<dbReference type="EMBL" id="QGNW01000144">
    <property type="protein sequence ID" value="RVW91520.1"/>
    <property type="molecule type" value="Genomic_DNA"/>
</dbReference>
<dbReference type="Proteomes" id="UP000288805">
    <property type="component" value="Unassembled WGS sequence"/>
</dbReference>
<evidence type="ECO:0000313" key="2">
    <source>
        <dbReference type="EMBL" id="RVW91520.1"/>
    </source>
</evidence>
<evidence type="ECO:0000313" key="3">
    <source>
        <dbReference type="Proteomes" id="UP000288805"/>
    </source>
</evidence>
<organism evidence="1 3">
    <name type="scientific">Vitis vinifera</name>
    <name type="common">Grape</name>
    <dbReference type="NCBI Taxonomy" id="29760"/>
    <lineage>
        <taxon>Eukaryota</taxon>
        <taxon>Viridiplantae</taxon>
        <taxon>Streptophyta</taxon>
        <taxon>Embryophyta</taxon>
        <taxon>Tracheophyta</taxon>
        <taxon>Spermatophyta</taxon>
        <taxon>Magnoliopsida</taxon>
        <taxon>eudicotyledons</taxon>
        <taxon>Gunneridae</taxon>
        <taxon>Pentapetalae</taxon>
        <taxon>rosids</taxon>
        <taxon>Vitales</taxon>
        <taxon>Vitaceae</taxon>
        <taxon>Viteae</taxon>
        <taxon>Vitis</taxon>
    </lineage>
</organism>
<dbReference type="EMBL" id="QGNW01001596">
    <property type="protein sequence ID" value="RVW35671.1"/>
    <property type="molecule type" value="Genomic_DNA"/>
</dbReference>
<gene>
    <name evidence="1" type="primary">NUP96_0</name>
    <name evidence="2" type="synonym">NUP96_2</name>
    <name evidence="2" type="ORF">CK203_046184</name>
    <name evidence="1" type="ORF">CK203_103502</name>
</gene>
<reference evidence="1 3" key="1">
    <citation type="journal article" date="2018" name="PLoS Genet.">
        <title>Population sequencing reveals clonal diversity and ancestral inbreeding in the grapevine cultivar Chardonnay.</title>
        <authorList>
            <person name="Roach M.J."/>
            <person name="Johnson D.L."/>
            <person name="Bohlmann J."/>
            <person name="van Vuuren H.J."/>
            <person name="Jones S.J."/>
            <person name="Pretorius I.S."/>
            <person name="Schmidt S.A."/>
            <person name="Borneman A.R."/>
        </authorList>
    </citation>
    <scope>NUCLEOTIDE SEQUENCE [LARGE SCALE GENOMIC DNA]</scope>
    <source>
        <strain evidence="3">cv. Chardonnay</strain>
        <strain evidence="1">I10V1</strain>
        <tissue evidence="1">Leaf</tissue>
    </source>
</reference>
<proteinExistence type="predicted"/>
<protein>
    <submittedName>
        <fullName evidence="1">Nuclear pore complex protein NUP96</fullName>
    </submittedName>
</protein>
<dbReference type="AlphaFoldDB" id="A0A438DJN5"/>
<accession>A0A438DJN5</accession>
<dbReference type="OrthoDB" id="3797628at2759"/>
<sequence>MAEEICGLLLSDSGEGSTRDVQLSCFDTVFSAPVPEDLHSSHLQNAVALFTCSLLEV</sequence>
<name>A0A438DJN5_VITVI</name>
<comment type="caution">
    <text evidence="1">The sequence shown here is derived from an EMBL/GenBank/DDBJ whole genome shotgun (WGS) entry which is preliminary data.</text>
</comment>